<dbReference type="Pfam" id="PF03717">
    <property type="entry name" value="PBP_dimer"/>
    <property type="match status" value="1"/>
</dbReference>
<evidence type="ECO:0000256" key="3">
    <source>
        <dbReference type="ARBA" id="ARBA00023136"/>
    </source>
</evidence>
<feature type="domain" description="Penicillin-binding protein transpeptidase" evidence="5">
    <location>
        <begin position="354"/>
        <end position="627"/>
    </location>
</feature>
<dbReference type="InterPro" id="IPR012338">
    <property type="entry name" value="Beta-lactam/transpept-like"/>
</dbReference>
<dbReference type="PROSITE" id="PS51257">
    <property type="entry name" value="PROKAR_LIPOPROTEIN"/>
    <property type="match status" value="1"/>
</dbReference>
<keyword evidence="3" id="KW-0472">Membrane</keyword>
<dbReference type="InterPro" id="IPR036138">
    <property type="entry name" value="PBP_dimer_sf"/>
</dbReference>
<comment type="similarity">
    <text evidence="2">Belongs to the transpeptidase family.</text>
</comment>
<feature type="domain" description="NTF2-like N-terminal transpeptidase" evidence="7">
    <location>
        <begin position="64"/>
        <end position="142"/>
    </location>
</feature>
<evidence type="ECO:0000259" key="6">
    <source>
        <dbReference type="Pfam" id="PF03717"/>
    </source>
</evidence>
<comment type="caution">
    <text evidence="8">The sequence shown here is derived from an EMBL/GenBank/DDBJ whole genome shotgun (WGS) entry which is preliminary data.</text>
</comment>
<organism evidence="8 9">
    <name type="scientific">Nocardioides plantarum</name>
    <dbReference type="NCBI Taxonomy" id="29299"/>
    <lineage>
        <taxon>Bacteria</taxon>
        <taxon>Bacillati</taxon>
        <taxon>Actinomycetota</taxon>
        <taxon>Actinomycetes</taxon>
        <taxon>Propionibacteriales</taxon>
        <taxon>Nocardioidaceae</taxon>
        <taxon>Nocardioides</taxon>
    </lineage>
</organism>
<dbReference type="Gene3D" id="3.40.710.10">
    <property type="entry name" value="DD-peptidase/beta-lactamase superfamily"/>
    <property type="match status" value="1"/>
</dbReference>
<evidence type="ECO:0000313" key="9">
    <source>
        <dbReference type="Proteomes" id="UP001589750"/>
    </source>
</evidence>
<dbReference type="InterPro" id="IPR050515">
    <property type="entry name" value="Beta-lactam/transpept"/>
</dbReference>
<feature type="domain" description="Penicillin-binding protein dimerisation" evidence="6">
    <location>
        <begin position="151"/>
        <end position="315"/>
    </location>
</feature>
<keyword evidence="9" id="KW-1185">Reference proteome</keyword>
<name>A0ABV5KH13_9ACTN</name>
<dbReference type="PANTHER" id="PTHR30627:SF24">
    <property type="entry name" value="PENICILLIN-BINDING PROTEIN 4B"/>
    <property type="match status" value="1"/>
</dbReference>
<dbReference type="SUPFAM" id="SSF56601">
    <property type="entry name" value="beta-lactamase/transpeptidase-like"/>
    <property type="match status" value="1"/>
</dbReference>
<evidence type="ECO:0000256" key="4">
    <source>
        <dbReference type="SAM" id="SignalP"/>
    </source>
</evidence>
<dbReference type="SUPFAM" id="SSF56519">
    <property type="entry name" value="Penicillin binding protein dimerisation domain"/>
    <property type="match status" value="1"/>
</dbReference>
<evidence type="ECO:0000259" key="7">
    <source>
        <dbReference type="Pfam" id="PF05223"/>
    </source>
</evidence>
<dbReference type="InterPro" id="IPR007887">
    <property type="entry name" value="MecA_N"/>
</dbReference>
<comment type="subcellular location">
    <subcellularLocation>
        <location evidence="1">Membrane</location>
    </subcellularLocation>
</comment>
<evidence type="ECO:0000259" key="5">
    <source>
        <dbReference type="Pfam" id="PF00905"/>
    </source>
</evidence>
<evidence type="ECO:0000313" key="8">
    <source>
        <dbReference type="EMBL" id="MFB9315692.1"/>
    </source>
</evidence>
<dbReference type="Gene3D" id="3.90.1310.10">
    <property type="entry name" value="Penicillin-binding protein 2a (Domain 2)"/>
    <property type="match status" value="1"/>
</dbReference>
<feature type="chain" id="PRO_5045572351" evidence="4">
    <location>
        <begin position="23"/>
        <end position="632"/>
    </location>
</feature>
<accession>A0ABV5KH13</accession>
<dbReference type="RefSeq" id="WP_140009413.1">
    <property type="nucleotide sequence ID" value="NZ_JBHMDG010000037.1"/>
</dbReference>
<dbReference type="Gene3D" id="3.30.1390.30">
    <property type="entry name" value="Penicillin-binding protein 2a, domain 3"/>
    <property type="match status" value="1"/>
</dbReference>
<dbReference type="PANTHER" id="PTHR30627">
    <property type="entry name" value="PEPTIDOGLYCAN D,D-TRANSPEPTIDASE"/>
    <property type="match status" value="1"/>
</dbReference>
<evidence type="ECO:0000256" key="2">
    <source>
        <dbReference type="ARBA" id="ARBA00007171"/>
    </source>
</evidence>
<proteinExistence type="inferred from homology"/>
<gene>
    <name evidence="8" type="ORF">ACFFRI_21790</name>
</gene>
<protein>
    <submittedName>
        <fullName evidence="8">Penicillin-binding transpeptidase domain-containing protein</fullName>
    </submittedName>
</protein>
<reference evidence="8 9" key="1">
    <citation type="submission" date="2024-09" db="EMBL/GenBank/DDBJ databases">
        <authorList>
            <person name="Sun Q."/>
            <person name="Mori K."/>
        </authorList>
    </citation>
    <scope>NUCLEOTIDE SEQUENCE [LARGE SCALE GENOMIC DNA]</scope>
    <source>
        <strain evidence="8 9">JCM 9626</strain>
    </source>
</reference>
<feature type="signal peptide" evidence="4">
    <location>
        <begin position="1"/>
        <end position="22"/>
    </location>
</feature>
<sequence>MRRTPLAVVCALLLTTSLVACSGDDEPDPADAGDRADGTAAALVAGLGSGDLDSVPFAETTGPEATADLADVVEGMGDLEPDVTLGKVVEDGDRATATVSWSWPVGGEESWDYDSTVSLTQSDGEWQVAWSHAVVEPSLNANSVLDTTAVGASRGDILGAGGVALVTSRPVVRVGIDRGRVSAGRAARSAAALARLVDVESAPFVKQVTAAGPKAFVEAITYRQDDLPPRVLRGYEAIGGATLVSAKEPLAVSRGFAAPILGTVGPVSAEMIAKDPGRYQAGDVAGLSGLQARYDEQLQGTPGVVVDAVGSDGNERELFRSGGAVGKDLQLTLDDKLQSEAESILPATGPASALVAIRPSDGAILAAANSAGTDGQNLATFGQLPPGSTFKTVSSLALLRRGLTPDTTVPCTATVNVDGRNFENYDDYPAGGTGRIPFRTALANSCNTAFIAERTRLKEGDLAAAAASLGLGIDHDLGFPAYFGSVEPPTSETGRAADMIGQGTILASPMAMATVIASVQAGHTVVPRLLDQVKVSVPAQAKPLTAAEARALKSLLRGVVTDGSGRRLDSIPGGEVIAKTGTAEFEQGGKVRTHAWMIAAQDDLAVAVFVQEGASGSGTAGPLLEKFLRAAG</sequence>
<dbReference type="Pfam" id="PF05223">
    <property type="entry name" value="MecA_N"/>
    <property type="match status" value="1"/>
</dbReference>
<keyword evidence="4" id="KW-0732">Signal</keyword>
<dbReference type="EMBL" id="JBHMDG010000037">
    <property type="protein sequence ID" value="MFB9315692.1"/>
    <property type="molecule type" value="Genomic_DNA"/>
</dbReference>
<dbReference type="Proteomes" id="UP001589750">
    <property type="component" value="Unassembled WGS sequence"/>
</dbReference>
<dbReference type="InterPro" id="IPR005311">
    <property type="entry name" value="PBP_dimer"/>
</dbReference>
<dbReference type="InterPro" id="IPR001460">
    <property type="entry name" value="PCN-bd_Tpept"/>
</dbReference>
<evidence type="ECO:0000256" key="1">
    <source>
        <dbReference type="ARBA" id="ARBA00004370"/>
    </source>
</evidence>
<dbReference type="Pfam" id="PF00905">
    <property type="entry name" value="Transpeptidase"/>
    <property type="match status" value="1"/>
</dbReference>